<dbReference type="Proteomes" id="UP000037460">
    <property type="component" value="Unassembled WGS sequence"/>
</dbReference>
<dbReference type="OrthoDB" id="1878471at2759"/>
<keyword evidence="6" id="KW-1185">Reference proteome</keyword>
<dbReference type="GO" id="GO:0015979">
    <property type="term" value="P:photosynthesis"/>
    <property type="evidence" value="ECO:0007669"/>
    <property type="project" value="UniProtKB-KW"/>
</dbReference>
<evidence type="ECO:0000259" key="4">
    <source>
        <dbReference type="Pfam" id="PF14870"/>
    </source>
</evidence>
<evidence type="ECO:0000256" key="3">
    <source>
        <dbReference type="SAM" id="SignalP"/>
    </source>
</evidence>
<evidence type="ECO:0000313" key="5">
    <source>
        <dbReference type="EMBL" id="KOO24415.1"/>
    </source>
</evidence>
<dbReference type="InterPro" id="IPR015943">
    <property type="entry name" value="WD40/YVTN_repeat-like_dom_sf"/>
</dbReference>
<dbReference type="SUPFAM" id="SSF110296">
    <property type="entry name" value="Oligoxyloglucan reducing end-specific cellobiohydrolase"/>
    <property type="match status" value="1"/>
</dbReference>
<proteinExistence type="predicted"/>
<organism evidence="5 6">
    <name type="scientific">Chrysochromulina tobinii</name>
    <dbReference type="NCBI Taxonomy" id="1460289"/>
    <lineage>
        <taxon>Eukaryota</taxon>
        <taxon>Haptista</taxon>
        <taxon>Haptophyta</taxon>
        <taxon>Prymnesiophyceae</taxon>
        <taxon>Prymnesiales</taxon>
        <taxon>Chrysochromulinaceae</taxon>
        <taxon>Chrysochromulina</taxon>
    </lineage>
</organism>
<dbReference type="InterPro" id="IPR028203">
    <property type="entry name" value="PSII_CF48-like_dom"/>
</dbReference>
<evidence type="ECO:0000256" key="1">
    <source>
        <dbReference type="ARBA" id="ARBA00022531"/>
    </source>
</evidence>
<dbReference type="GO" id="GO:0009523">
    <property type="term" value="C:photosystem II"/>
    <property type="evidence" value="ECO:0007669"/>
    <property type="project" value="UniProtKB-KW"/>
</dbReference>
<reference evidence="6" key="1">
    <citation type="journal article" date="2015" name="PLoS Genet.">
        <title>Genome Sequence and Transcriptome Analyses of Chrysochromulina tobin: Metabolic Tools for Enhanced Algal Fitness in the Prominent Order Prymnesiales (Haptophyceae).</title>
        <authorList>
            <person name="Hovde B.T."/>
            <person name="Deodato C.R."/>
            <person name="Hunsperger H.M."/>
            <person name="Ryken S.A."/>
            <person name="Yost W."/>
            <person name="Jha R.K."/>
            <person name="Patterson J."/>
            <person name="Monnat R.J. Jr."/>
            <person name="Barlow S.B."/>
            <person name="Starkenburg S.R."/>
            <person name="Cattolico R.A."/>
        </authorList>
    </citation>
    <scope>NUCLEOTIDE SEQUENCE</scope>
    <source>
        <strain evidence="6">CCMP291</strain>
    </source>
</reference>
<accession>A0A0M0JD46</accession>
<feature type="signal peptide" evidence="3">
    <location>
        <begin position="1"/>
        <end position="17"/>
    </location>
</feature>
<evidence type="ECO:0000313" key="6">
    <source>
        <dbReference type="Proteomes" id="UP000037460"/>
    </source>
</evidence>
<dbReference type="Pfam" id="PF14870">
    <property type="entry name" value="PSII_BNR"/>
    <property type="match status" value="1"/>
</dbReference>
<keyword evidence="3" id="KW-0732">Signal</keyword>
<dbReference type="PANTHER" id="PTHR47199">
    <property type="entry name" value="PHOTOSYSTEM II STABILITY/ASSEMBLY FACTOR HCF136, CHLOROPLASTIC"/>
    <property type="match status" value="1"/>
</dbReference>
<sequence>MRCLLVGLATATAAWQAAPTSRRFAAKGATSASAIAMTSSEDVIPADGHTRRAVLQQVTGVATAGALAASLPSYPAAAEVPTWEVVSLPIVSETPPILFDIEFDTKNPKLGWIVGNRGTFLQTADGGKTWEAKSFANLDPDEEINYRFTKVSFLDGEGWIIGKPAILLHTRDGGASWERVPLSPKLPGDPYGIVALGPGKAEMSTSAGAIYVTDNAGRNWKAQVRETIDATLNRVSSSGVQGASYFSGSINSIQRDADGSYLAVSSRGNFYLTYKPGEEFWIPHNRETSRRITSMGSIKDRMTDGLWMTTAGGEISKTPAGAVDTQLINIPFEKLQIRSGGYGLLDVAFLPDGKTAWAVGGGGTIFGSKNGGESWEKDKAADDLPSNLYKVKFFPDGTGYVLGSSGVLLRNKAA</sequence>
<name>A0A0M0JD46_9EUKA</name>
<feature type="domain" description="Photosynthesis system II assembly factor Ycf48/Hcf136-like" evidence="4">
    <location>
        <begin position="78"/>
        <end position="410"/>
    </location>
</feature>
<gene>
    <name evidence="5" type="ORF">Ctob_006062</name>
</gene>
<dbReference type="PANTHER" id="PTHR47199:SF2">
    <property type="entry name" value="PHOTOSYSTEM II STABILITY_ASSEMBLY FACTOR HCF136, CHLOROPLASTIC"/>
    <property type="match status" value="1"/>
</dbReference>
<protein>
    <recommendedName>
        <fullName evidence="4">Photosynthesis system II assembly factor Ycf48/Hcf136-like domain-containing protein</fullName>
    </recommendedName>
</protein>
<comment type="caution">
    <text evidence="5">The sequence shown here is derived from an EMBL/GenBank/DDBJ whole genome shotgun (WGS) entry which is preliminary data.</text>
</comment>
<dbReference type="AlphaFoldDB" id="A0A0M0JD46"/>
<dbReference type="EMBL" id="JWZX01003095">
    <property type="protein sequence ID" value="KOO24415.1"/>
    <property type="molecule type" value="Genomic_DNA"/>
</dbReference>
<dbReference type="Gene3D" id="2.130.10.10">
    <property type="entry name" value="YVTN repeat-like/Quinoprotein amine dehydrogenase"/>
    <property type="match status" value="1"/>
</dbReference>
<keyword evidence="2" id="KW-0604">Photosystem II</keyword>
<keyword evidence="1" id="KW-0602">Photosynthesis</keyword>
<evidence type="ECO:0000256" key="2">
    <source>
        <dbReference type="ARBA" id="ARBA00023276"/>
    </source>
</evidence>
<feature type="chain" id="PRO_5005601696" description="Photosynthesis system II assembly factor Ycf48/Hcf136-like domain-containing protein" evidence="3">
    <location>
        <begin position="18"/>
        <end position="414"/>
    </location>
</feature>